<keyword evidence="2" id="KW-1185">Reference proteome</keyword>
<proteinExistence type="predicted"/>
<organism evidence="1 2">
    <name type="scientific">Melastoma candidum</name>
    <dbReference type="NCBI Taxonomy" id="119954"/>
    <lineage>
        <taxon>Eukaryota</taxon>
        <taxon>Viridiplantae</taxon>
        <taxon>Streptophyta</taxon>
        <taxon>Embryophyta</taxon>
        <taxon>Tracheophyta</taxon>
        <taxon>Spermatophyta</taxon>
        <taxon>Magnoliopsida</taxon>
        <taxon>eudicotyledons</taxon>
        <taxon>Gunneridae</taxon>
        <taxon>Pentapetalae</taxon>
        <taxon>rosids</taxon>
        <taxon>malvids</taxon>
        <taxon>Myrtales</taxon>
        <taxon>Melastomataceae</taxon>
        <taxon>Melastomatoideae</taxon>
        <taxon>Melastomateae</taxon>
        <taxon>Melastoma</taxon>
    </lineage>
</organism>
<name>A0ACB9SA79_9MYRT</name>
<accession>A0ACB9SA79</accession>
<dbReference type="EMBL" id="CM042881">
    <property type="protein sequence ID" value="KAI4385087.1"/>
    <property type="molecule type" value="Genomic_DNA"/>
</dbReference>
<comment type="caution">
    <text evidence="1">The sequence shown here is derived from an EMBL/GenBank/DDBJ whole genome shotgun (WGS) entry which is preliminary data.</text>
</comment>
<sequence>MQPTLYPKSPSPFPKPRIFTRPSEIRRVSRITHLGLPPSLPKSPTLTCSLRTPVRWEEGFDAPETQSSLELPLAVKSSGNVCRYVWRGGCLELVRVVDDVARGEEFGGDWFGELRRVGEGCVEAVKAFFLPKQVSGNYLQYVKWKLLHRVFSSALQVLATQAMFRAIGIGYSRALPSAAALNWVLKDGLGRLSRCVYTASFASAFDTNLKRVRFSTSIIFSLSIGIELLTPIFPQYFLLVASTANIAKQISLACYLATGSSVHRSFAVADNLGEVAAKAQIQTVCFDNLGLLLAASLNVLVKNNERWQAALPFVVYPLFTALDLFGIYQGLGHVQLQTLTKGRLEIILNKWIDAGYVPTPAEVSREEGIDLFGTRDKKPYPIRLGTLFAKAQIPKSSMMAVQSISFEDVYFVCLETLHSQFSKHNRQNILLCLREGAGITDTMMGLLQACHIRKALLDKSRASNRTISPGNVLELESNEWFNLVEDSKRSASKDLHVVSDQITAAGWATKNILLSTQEQARYSFLDDRTF</sequence>
<gene>
    <name evidence="1" type="ORF">MLD38_003149</name>
</gene>
<evidence type="ECO:0000313" key="2">
    <source>
        <dbReference type="Proteomes" id="UP001057402"/>
    </source>
</evidence>
<reference evidence="2" key="1">
    <citation type="journal article" date="2023" name="Front. Plant Sci.">
        <title>Chromosomal-level genome assembly of Melastoma candidum provides insights into trichome evolution.</title>
        <authorList>
            <person name="Zhong Y."/>
            <person name="Wu W."/>
            <person name="Sun C."/>
            <person name="Zou P."/>
            <person name="Liu Y."/>
            <person name="Dai S."/>
            <person name="Zhou R."/>
        </authorList>
    </citation>
    <scope>NUCLEOTIDE SEQUENCE [LARGE SCALE GENOMIC DNA]</scope>
</reference>
<dbReference type="Proteomes" id="UP001057402">
    <property type="component" value="Chromosome 2"/>
</dbReference>
<evidence type="ECO:0000313" key="1">
    <source>
        <dbReference type="EMBL" id="KAI4385087.1"/>
    </source>
</evidence>
<protein>
    <submittedName>
        <fullName evidence="1">Uncharacterized protein</fullName>
    </submittedName>
</protein>